<dbReference type="EMBL" id="JARK01001735">
    <property type="protein sequence ID" value="EYB80828.1"/>
    <property type="molecule type" value="Genomic_DNA"/>
</dbReference>
<gene>
    <name evidence="2" type="primary">Acey_s0399.g747</name>
    <name evidence="2" type="ORF">Y032_0399g747</name>
</gene>
<dbReference type="Proteomes" id="UP000024635">
    <property type="component" value="Unassembled WGS sequence"/>
</dbReference>
<reference evidence="3" key="1">
    <citation type="journal article" date="2015" name="Nat. Genet.">
        <title>The genome and transcriptome of the zoonotic hookworm Ancylostoma ceylanicum identify infection-specific gene families.</title>
        <authorList>
            <person name="Schwarz E.M."/>
            <person name="Hu Y."/>
            <person name="Antoshechkin I."/>
            <person name="Miller M.M."/>
            <person name="Sternberg P.W."/>
            <person name="Aroian R.V."/>
        </authorList>
    </citation>
    <scope>NUCLEOTIDE SEQUENCE</scope>
    <source>
        <strain evidence="3">HY135</strain>
    </source>
</reference>
<accession>A0A016RR68</accession>
<feature type="transmembrane region" description="Helical" evidence="1">
    <location>
        <begin position="44"/>
        <end position="69"/>
    </location>
</feature>
<comment type="caution">
    <text evidence="2">The sequence shown here is derived from an EMBL/GenBank/DDBJ whole genome shotgun (WGS) entry which is preliminary data.</text>
</comment>
<evidence type="ECO:0000313" key="3">
    <source>
        <dbReference type="Proteomes" id="UP000024635"/>
    </source>
</evidence>
<proteinExistence type="predicted"/>
<sequence length="215" mass="24330">MVKMALIISYWPPLLTSTQGFDYNGRAASLYTFLKDFAEKYPRFALFIATLLFVYFFINQVDLTIAHIFESLIRIIYPTSHYIAVTNEQFFARLSRMATRSDEVMEACPKGIAGLLPTFKQIVGAPAPERWGPLLEEVPQSNGQQLPTFDAVYAPPDAEHNPFGMYIGFRDASCIRTFVNPEGTTANVRLGNLLLILGEWVLEPRVGAFHRVNRM</sequence>
<evidence type="ECO:0000313" key="2">
    <source>
        <dbReference type="EMBL" id="EYB80828.1"/>
    </source>
</evidence>
<keyword evidence="3" id="KW-1185">Reference proteome</keyword>
<evidence type="ECO:0000256" key="1">
    <source>
        <dbReference type="SAM" id="Phobius"/>
    </source>
</evidence>
<keyword evidence="1" id="KW-1133">Transmembrane helix</keyword>
<keyword evidence="1" id="KW-0472">Membrane</keyword>
<name>A0A016RR68_9BILA</name>
<dbReference type="AlphaFoldDB" id="A0A016RR68"/>
<organism evidence="2 3">
    <name type="scientific">Ancylostoma ceylanicum</name>
    <dbReference type="NCBI Taxonomy" id="53326"/>
    <lineage>
        <taxon>Eukaryota</taxon>
        <taxon>Metazoa</taxon>
        <taxon>Ecdysozoa</taxon>
        <taxon>Nematoda</taxon>
        <taxon>Chromadorea</taxon>
        <taxon>Rhabditida</taxon>
        <taxon>Rhabditina</taxon>
        <taxon>Rhabditomorpha</taxon>
        <taxon>Strongyloidea</taxon>
        <taxon>Ancylostomatidae</taxon>
        <taxon>Ancylostomatinae</taxon>
        <taxon>Ancylostoma</taxon>
    </lineage>
</organism>
<protein>
    <submittedName>
        <fullName evidence="2">Uncharacterized protein</fullName>
    </submittedName>
</protein>
<dbReference type="OrthoDB" id="5863208at2759"/>
<keyword evidence="1" id="KW-0812">Transmembrane</keyword>